<reference evidence="6 7" key="1">
    <citation type="submission" date="2018-07" db="EMBL/GenBank/DDBJ databases">
        <title>Genomic Encyclopedia of Type Strains, Phase IV (KMG-IV): sequencing the most valuable type-strain genomes for metagenomic binning, comparative biology and taxonomic classification.</title>
        <authorList>
            <person name="Goeker M."/>
        </authorList>
    </citation>
    <scope>NUCLEOTIDE SEQUENCE [LARGE SCALE GENOMIC DNA]</scope>
    <source>
        <strain evidence="6 7">DSM 25281</strain>
    </source>
</reference>
<dbReference type="SUPFAM" id="SSF55120">
    <property type="entry name" value="Pseudouridine synthase"/>
    <property type="match status" value="1"/>
</dbReference>
<comment type="caution">
    <text evidence="6">The sequence shown here is derived from an EMBL/GenBank/DDBJ whole genome shotgun (WGS) entry which is preliminary data.</text>
</comment>
<dbReference type="InterPro" id="IPR020103">
    <property type="entry name" value="PsdUridine_synth_cat_dom_sf"/>
</dbReference>
<evidence type="ECO:0000256" key="2">
    <source>
        <dbReference type="ARBA" id="ARBA00010876"/>
    </source>
</evidence>
<comment type="similarity">
    <text evidence="2 4">Belongs to the pseudouridine synthase RluA family.</text>
</comment>
<comment type="function">
    <text evidence="4">Responsible for synthesis of pseudouridine from uracil.</text>
</comment>
<evidence type="ECO:0000313" key="7">
    <source>
        <dbReference type="Proteomes" id="UP000255326"/>
    </source>
</evidence>
<name>A0A370GWN2_9BACI</name>
<dbReference type="GO" id="GO:0003723">
    <property type="term" value="F:RNA binding"/>
    <property type="evidence" value="ECO:0007669"/>
    <property type="project" value="InterPro"/>
</dbReference>
<gene>
    <name evidence="6" type="ORF">DFR59_101618</name>
</gene>
<dbReference type="CDD" id="cd02869">
    <property type="entry name" value="PseudoU_synth_RluA_like"/>
    <property type="match status" value="1"/>
</dbReference>
<accession>A0A370GWN2</accession>
<dbReference type="Pfam" id="PF00849">
    <property type="entry name" value="PseudoU_synth_2"/>
    <property type="match status" value="1"/>
</dbReference>
<sequence length="291" mass="33253">MQVPKEYEGKSADDIFRTIWRAPKKWIHSIRMADEVKINNQKANWNAPLKEGDFLHFPLFYEEDYGVIPHFHPIEILYEDEHLLVANKPTGMDTHPNEEGQTGTLANAVAYHLQMNGELSKVKHIHRLDRDTTGAVLFAKNQLSGAILDRMLSERKIKRTYWALADGLIGPKKGTINKPIGRDRHHAVKRRVSPSGQEAVTHFRVLKKIPSARLSFIECTLDTGRTHQIRVHFSDMGYPLAGDKLYGGSSRFKRQALHARFLEFSHPLSGEFIHCEASFLDNPPIFENVID</sequence>
<dbReference type="Gene3D" id="3.30.2350.10">
    <property type="entry name" value="Pseudouridine synthase"/>
    <property type="match status" value="1"/>
</dbReference>
<dbReference type="InterPro" id="IPR050188">
    <property type="entry name" value="RluA_PseudoU_synthase"/>
</dbReference>
<feature type="active site" evidence="3">
    <location>
        <position position="129"/>
    </location>
</feature>
<dbReference type="PANTHER" id="PTHR21600">
    <property type="entry name" value="MITOCHONDRIAL RNA PSEUDOURIDINE SYNTHASE"/>
    <property type="match status" value="1"/>
</dbReference>
<dbReference type="PANTHER" id="PTHR21600:SF71">
    <property type="entry name" value="PSEUDOURIDINE SYNTHASE"/>
    <property type="match status" value="1"/>
</dbReference>
<evidence type="ECO:0000313" key="6">
    <source>
        <dbReference type="EMBL" id="RDI47951.1"/>
    </source>
</evidence>
<dbReference type="Proteomes" id="UP000255326">
    <property type="component" value="Unassembled WGS sequence"/>
</dbReference>
<feature type="domain" description="Pseudouridine synthase RsuA/RluA-like" evidence="5">
    <location>
        <begin position="82"/>
        <end position="234"/>
    </location>
</feature>
<dbReference type="PROSITE" id="PS01129">
    <property type="entry name" value="PSI_RLU"/>
    <property type="match status" value="1"/>
</dbReference>
<dbReference type="NCBIfam" id="TIGR00005">
    <property type="entry name" value="rluA_subfam"/>
    <property type="match status" value="1"/>
</dbReference>
<evidence type="ECO:0000256" key="3">
    <source>
        <dbReference type="PIRSR" id="PIRSR606225-1"/>
    </source>
</evidence>
<dbReference type="EC" id="5.4.99.-" evidence="4"/>
<keyword evidence="7" id="KW-1185">Reference proteome</keyword>
<evidence type="ECO:0000256" key="4">
    <source>
        <dbReference type="RuleBase" id="RU362028"/>
    </source>
</evidence>
<evidence type="ECO:0000256" key="1">
    <source>
        <dbReference type="ARBA" id="ARBA00000073"/>
    </source>
</evidence>
<dbReference type="InterPro" id="IPR006145">
    <property type="entry name" value="PsdUridine_synth_RsuA/RluA"/>
</dbReference>
<proteinExistence type="inferred from homology"/>
<dbReference type="GO" id="GO:0009982">
    <property type="term" value="F:pseudouridine synthase activity"/>
    <property type="evidence" value="ECO:0007669"/>
    <property type="project" value="InterPro"/>
</dbReference>
<protein>
    <recommendedName>
        <fullName evidence="4">Pseudouridine synthase</fullName>
        <ecNumber evidence="4">5.4.99.-</ecNumber>
    </recommendedName>
</protein>
<comment type="catalytic activity">
    <reaction evidence="1 4">
        <text>a uridine in RNA = a pseudouridine in RNA</text>
        <dbReference type="Rhea" id="RHEA:48348"/>
        <dbReference type="Rhea" id="RHEA-COMP:12068"/>
        <dbReference type="Rhea" id="RHEA-COMP:12069"/>
        <dbReference type="ChEBI" id="CHEBI:65314"/>
        <dbReference type="ChEBI" id="CHEBI:65315"/>
    </reaction>
</comment>
<dbReference type="InterPro" id="IPR006225">
    <property type="entry name" value="PsdUridine_synth_RluC/D"/>
</dbReference>
<evidence type="ECO:0000259" key="5">
    <source>
        <dbReference type="Pfam" id="PF00849"/>
    </source>
</evidence>
<dbReference type="GO" id="GO:0000455">
    <property type="term" value="P:enzyme-directed rRNA pseudouridine synthesis"/>
    <property type="evidence" value="ECO:0007669"/>
    <property type="project" value="TreeGrafter"/>
</dbReference>
<dbReference type="GO" id="GO:0140098">
    <property type="term" value="F:catalytic activity, acting on RNA"/>
    <property type="evidence" value="ECO:0007669"/>
    <property type="project" value="UniProtKB-ARBA"/>
</dbReference>
<keyword evidence="4" id="KW-0413">Isomerase</keyword>
<dbReference type="AlphaFoldDB" id="A0A370GWN2"/>
<organism evidence="6 7">
    <name type="scientific">Falsibacillus pallidus</name>
    <dbReference type="NCBI Taxonomy" id="493781"/>
    <lineage>
        <taxon>Bacteria</taxon>
        <taxon>Bacillati</taxon>
        <taxon>Bacillota</taxon>
        <taxon>Bacilli</taxon>
        <taxon>Bacillales</taxon>
        <taxon>Bacillaceae</taxon>
        <taxon>Falsibacillus</taxon>
    </lineage>
</organism>
<dbReference type="EMBL" id="QQAY01000001">
    <property type="protein sequence ID" value="RDI47951.1"/>
    <property type="molecule type" value="Genomic_DNA"/>
</dbReference>
<dbReference type="InterPro" id="IPR006224">
    <property type="entry name" value="PsdUridine_synth_RluA-like_CS"/>
</dbReference>